<protein>
    <recommendedName>
        <fullName evidence="5">Lipoprotein</fullName>
    </recommendedName>
</protein>
<evidence type="ECO:0000256" key="1">
    <source>
        <dbReference type="SAM" id="Coils"/>
    </source>
</evidence>
<dbReference type="PROSITE" id="PS51257">
    <property type="entry name" value="PROKAR_LIPOPROTEIN"/>
    <property type="match status" value="1"/>
</dbReference>
<reference evidence="3 4" key="1">
    <citation type="submission" date="2019-02" db="EMBL/GenBank/DDBJ databases">
        <title>The draft genome of Acinetobacter halotolerans strain JCM 31009.</title>
        <authorList>
            <person name="Qin J."/>
            <person name="Feng Y."/>
            <person name="Nemec A."/>
            <person name="Zong Z."/>
        </authorList>
    </citation>
    <scope>NUCLEOTIDE SEQUENCE [LARGE SCALE GENOMIC DNA]</scope>
    <source>
        <strain evidence="3 4">JCM 31009</strain>
    </source>
</reference>
<comment type="caution">
    <text evidence="3">The sequence shown here is derived from an EMBL/GenBank/DDBJ whole genome shotgun (WGS) entry which is preliminary data.</text>
</comment>
<dbReference type="Proteomes" id="UP000292110">
    <property type="component" value="Unassembled WGS sequence"/>
</dbReference>
<feature type="coiled-coil region" evidence="1">
    <location>
        <begin position="80"/>
        <end position="107"/>
    </location>
</feature>
<name>A0A4Q6XA69_9GAMM</name>
<proteinExistence type="predicted"/>
<dbReference type="EMBL" id="SGIM01000009">
    <property type="protein sequence ID" value="RZF51225.1"/>
    <property type="molecule type" value="Genomic_DNA"/>
</dbReference>
<dbReference type="RefSeq" id="WP_130162526.1">
    <property type="nucleotide sequence ID" value="NZ_SGIM01000009.1"/>
</dbReference>
<evidence type="ECO:0000313" key="3">
    <source>
        <dbReference type="EMBL" id="RZF51225.1"/>
    </source>
</evidence>
<organism evidence="3 4">
    <name type="scientific">Acinetobacter halotolerans</name>
    <dbReference type="NCBI Taxonomy" id="1752076"/>
    <lineage>
        <taxon>Bacteria</taxon>
        <taxon>Pseudomonadati</taxon>
        <taxon>Pseudomonadota</taxon>
        <taxon>Gammaproteobacteria</taxon>
        <taxon>Moraxellales</taxon>
        <taxon>Moraxellaceae</taxon>
        <taxon>Acinetobacter</taxon>
    </lineage>
</organism>
<keyword evidence="4" id="KW-1185">Reference proteome</keyword>
<sequence length="198" mass="22110">MKNLAIKAIFSATTLATTFALVGCDQAPQENHQIAEPNTEFDSNISTDDANTTPPQDIQKLSSGNLFNIVRDVAQLQLKTDDYTALLKSSQNQLEQAIQEKNTQQLQNTTADLKQNLHGLHDTLQALHLKSHEVDQIRQRLLSANQQLLKMPLLHGQLDVTQLDIEKIEQQFNRIQMDMLKLATLILGNTDSESQAAV</sequence>
<feature type="signal peptide" evidence="2">
    <location>
        <begin position="1"/>
        <end position="22"/>
    </location>
</feature>
<evidence type="ECO:0008006" key="5">
    <source>
        <dbReference type="Google" id="ProtNLM"/>
    </source>
</evidence>
<keyword evidence="1" id="KW-0175">Coiled coil</keyword>
<gene>
    <name evidence="3" type="ORF">EXE30_11665</name>
</gene>
<evidence type="ECO:0000313" key="4">
    <source>
        <dbReference type="Proteomes" id="UP000292110"/>
    </source>
</evidence>
<evidence type="ECO:0000256" key="2">
    <source>
        <dbReference type="SAM" id="SignalP"/>
    </source>
</evidence>
<dbReference type="AlphaFoldDB" id="A0A4Q6XA69"/>
<feature type="chain" id="PRO_5020298769" description="Lipoprotein" evidence="2">
    <location>
        <begin position="23"/>
        <end position="198"/>
    </location>
</feature>
<keyword evidence="2" id="KW-0732">Signal</keyword>
<accession>A0A4Q6XA69</accession>